<feature type="region of interest" description="Disordered" evidence="1">
    <location>
        <begin position="1"/>
        <end position="26"/>
    </location>
</feature>
<organism evidence="2 3">
    <name type="scientific">Ancylostoma caninum</name>
    <name type="common">Dog hookworm</name>
    <dbReference type="NCBI Taxonomy" id="29170"/>
    <lineage>
        <taxon>Eukaryota</taxon>
        <taxon>Metazoa</taxon>
        <taxon>Ecdysozoa</taxon>
        <taxon>Nematoda</taxon>
        <taxon>Chromadorea</taxon>
        <taxon>Rhabditida</taxon>
        <taxon>Rhabditina</taxon>
        <taxon>Rhabditomorpha</taxon>
        <taxon>Strongyloidea</taxon>
        <taxon>Ancylostomatidae</taxon>
        <taxon>Ancylostomatinae</taxon>
        <taxon>Ancylostoma</taxon>
    </lineage>
</organism>
<sequence>MNSEEMSTRDSEEDMEIRSDGEPSASLCSCGAYGKIMCATNLLRKRILNAVNEELDQYEQPLGSLLRSSKQETLACDGLDEAVVNAQSQLSSQSQTCNSQLTHPQMPSVDLIVNNILCNASQLLLSRLN</sequence>
<reference evidence="2 3" key="1">
    <citation type="submission" date="2014-10" db="EMBL/GenBank/DDBJ databases">
        <title>Draft genome of the hookworm Ancylostoma caninum.</title>
        <authorList>
            <person name="Mitreva M."/>
        </authorList>
    </citation>
    <scope>NUCLEOTIDE SEQUENCE [LARGE SCALE GENOMIC DNA]</scope>
    <source>
        <strain evidence="2 3">Baltimore</strain>
    </source>
</reference>
<feature type="compositionally biased region" description="Basic and acidic residues" evidence="1">
    <location>
        <begin position="1"/>
        <end position="21"/>
    </location>
</feature>
<dbReference type="AlphaFoldDB" id="A0A368EVI0"/>
<comment type="caution">
    <text evidence="2">The sequence shown here is derived from an EMBL/GenBank/DDBJ whole genome shotgun (WGS) entry which is preliminary data.</text>
</comment>
<gene>
    <name evidence="2" type="ORF">ANCCAN_30682</name>
</gene>
<accession>A0A368EVI0</accession>
<evidence type="ECO:0000313" key="2">
    <source>
        <dbReference type="EMBL" id="RCN23631.1"/>
    </source>
</evidence>
<dbReference type="Proteomes" id="UP000252519">
    <property type="component" value="Unassembled WGS sequence"/>
</dbReference>
<evidence type="ECO:0000313" key="3">
    <source>
        <dbReference type="Proteomes" id="UP000252519"/>
    </source>
</evidence>
<evidence type="ECO:0000256" key="1">
    <source>
        <dbReference type="SAM" id="MobiDB-lite"/>
    </source>
</evidence>
<protein>
    <submittedName>
        <fullName evidence="2">Uncharacterized protein</fullName>
    </submittedName>
</protein>
<dbReference type="OrthoDB" id="5832574at2759"/>
<dbReference type="EMBL" id="JOJR01025312">
    <property type="protein sequence ID" value="RCN23631.1"/>
    <property type="molecule type" value="Genomic_DNA"/>
</dbReference>
<keyword evidence="3" id="KW-1185">Reference proteome</keyword>
<name>A0A368EVI0_ANCCA</name>
<dbReference type="STRING" id="29170.A0A368EVI0"/>
<proteinExistence type="predicted"/>